<dbReference type="InterPro" id="IPR011333">
    <property type="entry name" value="SKP1/BTB/POZ_sf"/>
</dbReference>
<keyword evidence="3" id="KW-1185">Reference proteome</keyword>
<dbReference type="Proteomes" id="UP000274822">
    <property type="component" value="Unassembled WGS sequence"/>
</dbReference>
<feature type="region of interest" description="Disordered" evidence="1">
    <location>
        <begin position="242"/>
        <end position="269"/>
    </location>
</feature>
<dbReference type="AlphaFoldDB" id="A0A433Q580"/>
<evidence type="ECO:0008006" key="4">
    <source>
        <dbReference type="Google" id="ProtNLM"/>
    </source>
</evidence>
<dbReference type="CDD" id="cd18186">
    <property type="entry name" value="BTB_POZ_ZBTB_KLHL-like"/>
    <property type="match status" value="1"/>
</dbReference>
<evidence type="ECO:0000256" key="1">
    <source>
        <dbReference type="SAM" id="MobiDB-lite"/>
    </source>
</evidence>
<dbReference type="PANTHER" id="PTHR24410:SF23">
    <property type="entry name" value="BTB DOMAIN-CONTAINING PROTEIN-RELATED"/>
    <property type="match status" value="1"/>
</dbReference>
<name>A0A433Q580_9FUNG</name>
<dbReference type="SUPFAM" id="SSF54695">
    <property type="entry name" value="POZ domain"/>
    <property type="match status" value="1"/>
</dbReference>
<organism evidence="2 3">
    <name type="scientific">Jimgerdemannia flammicorona</name>
    <dbReference type="NCBI Taxonomy" id="994334"/>
    <lineage>
        <taxon>Eukaryota</taxon>
        <taxon>Fungi</taxon>
        <taxon>Fungi incertae sedis</taxon>
        <taxon>Mucoromycota</taxon>
        <taxon>Mucoromycotina</taxon>
        <taxon>Endogonomycetes</taxon>
        <taxon>Endogonales</taxon>
        <taxon>Endogonaceae</taxon>
        <taxon>Jimgerdemannia</taxon>
    </lineage>
</organism>
<reference evidence="2 3" key="1">
    <citation type="journal article" date="2018" name="New Phytol.">
        <title>Phylogenomics of Endogonaceae and evolution of mycorrhizas within Mucoromycota.</title>
        <authorList>
            <person name="Chang Y."/>
            <person name="Desiro A."/>
            <person name="Na H."/>
            <person name="Sandor L."/>
            <person name="Lipzen A."/>
            <person name="Clum A."/>
            <person name="Barry K."/>
            <person name="Grigoriev I.V."/>
            <person name="Martin F.M."/>
            <person name="Stajich J.E."/>
            <person name="Smith M.E."/>
            <person name="Bonito G."/>
            <person name="Spatafora J.W."/>
        </authorList>
    </citation>
    <scope>NUCLEOTIDE SEQUENCE [LARGE SCALE GENOMIC DNA]</scope>
    <source>
        <strain evidence="2 3">AD002</strain>
    </source>
</reference>
<gene>
    <name evidence="2" type="ORF">BC938DRAFT_472890</name>
</gene>
<accession>A0A433Q580</accession>
<dbReference type="Gene3D" id="3.30.710.10">
    <property type="entry name" value="Potassium Channel Kv1.1, Chain A"/>
    <property type="match status" value="1"/>
</dbReference>
<comment type="caution">
    <text evidence="2">The sequence shown here is derived from an EMBL/GenBank/DDBJ whole genome shotgun (WGS) entry which is preliminary data.</text>
</comment>
<dbReference type="PANTHER" id="PTHR24410">
    <property type="entry name" value="HL07962P-RELATED"/>
    <property type="match status" value="1"/>
</dbReference>
<dbReference type="InterPro" id="IPR051481">
    <property type="entry name" value="BTB-POZ/Galectin-3-binding"/>
</dbReference>
<proteinExistence type="predicted"/>
<evidence type="ECO:0000313" key="2">
    <source>
        <dbReference type="EMBL" id="RUS24925.1"/>
    </source>
</evidence>
<evidence type="ECO:0000313" key="3">
    <source>
        <dbReference type="Proteomes" id="UP000274822"/>
    </source>
</evidence>
<sequence length="301" mass="34069">MLYGNMSEAISGKITLPDICSATFRIVLRFIYSGDIATYLPLVLNDMVDVYKASVFFFLPELGKLALSNIQKTDCLEETGFALNKAAEDVPPSDINEGLYDILTEPFRTQLINQELPNLLSAEALEALLVHQKNFEITEFDLLVNVVRWALYDGKSELSNPTHHKILNHIYESDVLYLPYHDLDVGEQSLASISRMLPHIKLELICPHRLAMLSKLIHGLMAQSPISSVPFDHASTNTHCYPGHPSWKRENPIRSRSARSADQASQPRSSLFSFFAPRSSTRSTRSTRSTYWNPYRSNHEL</sequence>
<dbReference type="EMBL" id="RBNJ01014536">
    <property type="protein sequence ID" value="RUS24925.1"/>
    <property type="molecule type" value="Genomic_DNA"/>
</dbReference>
<feature type="compositionally biased region" description="Low complexity" evidence="1">
    <location>
        <begin position="254"/>
        <end position="269"/>
    </location>
</feature>
<protein>
    <recommendedName>
        <fullName evidence="4">BTB domain-containing protein</fullName>
    </recommendedName>
</protein>